<evidence type="ECO:0000259" key="7">
    <source>
        <dbReference type="Pfam" id="PF01509"/>
    </source>
</evidence>
<evidence type="ECO:0000256" key="2">
    <source>
        <dbReference type="ARBA" id="ARBA00008999"/>
    </source>
</evidence>
<dbReference type="PANTHER" id="PTHR13767">
    <property type="entry name" value="TRNA-PSEUDOURIDINE SYNTHASE"/>
    <property type="match status" value="1"/>
</dbReference>
<dbReference type="GO" id="GO:0160148">
    <property type="term" value="F:tRNA pseudouridine(55) synthase activity"/>
    <property type="evidence" value="ECO:0007669"/>
    <property type="project" value="UniProtKB-EC"/>
</dbReference>
<proteinExistence type="inferred from homology"/>
<gene>
    <name evidence="8" type="ORF">MKZ38_009048</name>
</gene>
<feature type="compositionally biased region" description="Pro residues" evidence="6">
    <location>
        <begin position="379"/>
        <end position="389"/>
    </location>
</feature>
<dbReference type="Proteomes" id="UP001201980">
    <property type="component" value="Unassembled WGS sequence"/>
</dbReference>
<comment type="caution">
    <text evidence="8">The sequence shown here is derived from an EMBL/GenBank/DDBJ whole genome shotgun (WGS) entry which is preliminary data.</text>
</comment>
<dbReference type="GO" id="GO:1990481">
    <property type="term" value="P:mRNA pseudouridine synthesis"/>
    <property type="evidence" value="ECO:0007669"/>
    <property type="project" value="TreeGrafter"/>
</dbReference>
<evidence type="ECO:0000256" key="4">
    <source>
        <dbReference type="ARBA" id="ARBA00022694"/>
    </source>
</evidence>
<dbReference type="InterPro" id="IPR020103">
    <property type="entry name" value="PsdUridine_synth_cat_dom_sf"/>
</dbReference>
<keyword evidence="5" id="KW-0413">Isomerase</keyword>
<dbReference type="SUPFAM" id="SSF55120">
    <property type="entry name" value="Pseudouridine synthase"/>
    <property type="match status" value="1"/>
</dbReference>
<evidence type="ECO:0000313" key="9">
    <source>
        <dbReference type="Proteomes" id="UP001201980"/>
    </source>
</evidence>
<reference evidence="8" key="1">
    <citation type="submission" date="2022-07" db="EMBL/GenBank/DDBJ databases">
        <title>Draft genome sequence of Zalerion maritima ATCC 34329, a (micro)plastics degrading marine fungus.</title>
        <authorList>
            <person name="Paco A."/>
            <person name="Goncalves M.F.M."/>
            <person name="Rocha-Santos T.A.P."/>
            <person name="Alves A."/>
        </authorList>
    </citation>
    <scope>NUCLEOTIDE SEQUENCE</scope>
    <source>
        <strain evidence="8">ATCC 34329</strain>
    </source>
</reference>
<dbReference type="Gene3D" id="3.30.2350.10">
    <property type="entry name" value="Pseudouridine synthase"/>
    <property type="match status" value="2"/>
</dbReference>
<evidence type="ECO:0000256" key="1">
    <source>
        <dbReference type="ARBA" id="ARBA00001166"/>
    </source>
</evidence>
<dbReference type="InterPro" id="IPR014780">
    <property type="entry name" value="tRNA_psdUridine_synth_TruB"/>
</dbReference>
<feature type="compositionally biased region" description="Basic and acidic residues" evidence="6">
    <location>
        <begin position="527"/>
        <end position="540"/>
    </location>
</feature>
<dbReference type="AlphaFoldDB" id="A0AAD5RUI6"/>
<keyword evidence="9" id="KW-1185">Reference proteome</keyword>
<feature type="compositionally biased region" description="Polar residues" evidence="6">
    <location>
        <begin position="249"/>
        <end position="264"/>
    </location>
</feature>
<dbReference type="HAMAP" id="MF_01080">
    <property type="entry name" value="TruB_bact"/>
    <property type="match status" value="1"/>
</dbReference>
<sequence length="569" mass="62091">MKTVPSTIRFVSRDWGGTISKMTKPPTVEGVFAINKPKGLSSAQVIRDCQACFKPSKMFAERLNQEAQKRANEKTTQRKKRRGAKAKLEVKIGHGGTLDPLASGVLLLGVENGTKQLTRFLHGQKAYETVVVFGASSDSQDRVGKLLKKEPCEHVTREKVEEALKSFVGTIKQTPPLFSALKMNGKPLYEYAREGLPIPREIPMREMEVEGIELLEWYEPGTHRHFWPREQASDEEKKLAQTVEDAVDQIQSEQKGGTSAQAPSTAAEPPSGVEATADATTTGSEDKEPAKPVPVAECKPAFTAEIGEKRKAEEEPQDDDMVYEAPSKKPKILSSPVMSGALPSDSEGTPAAPATPNTVPAAAADADMTTPEEKTAAPPSAPTPTPAPTSGPLTEPDAKTKSTASADQPSRPLIPKGKGSDLIPADDPAAPPPWDGPGPPAAKIRLRVSSGFYVRTFCHDLGRHLGSAALMAELVRTKQSMFKLSRDSVMDYELLHRGEDAWAPRLDALLSRWAAFMRNERALREEQLVGEKGAKPQEKENNDEDLGQEQELQLRLEELKKQFWEDGNV</sequence>
<name>A0AAD5RUI6_9PEZI</name>
<feature type="domain" description="Pseudouridine synthase II N-terminal" evidence="7">
    <location>
        <begin position="87"/>
        <end position="220"/>
    </location>
</feature>
<dbReference type="EC" id="5.4.99.25" evidence="3"/>
<keyword evidence="4" id="KW-0819">tRNA processing</keyword>
<feature type="region of interest" description="Disordered" evidence="6">
    <location>
        <begin position="231"/>
        <end position="441"/>
    </location>
</feature>
<evidence type="ECO:0000256" key="6">
    <source>
        <dbReference type="SAM" id="MobiDB-lite"/>
    </source>
</evidence>
<feature type="region of interest" description="Disordered" evidence="6">
    <location>
        <begin position="527"/>
        <end position="550"/>
    </location>
</feature>
<dbReference type="InterPro" id="IPR002501">
    <property type="entry name" value="PsdUridine_synth_N"/>
</dbReference>
<comment type="similarity">
    <text evidence="2">Belongs to the pseudouridine synthase TruB family.</text>
</comment>
<evidence type="ECO:0000313" key="8">
    <source>
        <dbReference type="EMBL" id="KAJ2903993.1"/>
    </source>
</evidence>
<dbReference type="EMBL" id="JAKWBI020000065">
    <property type="protein sequence ID" value="KAJ2903993.1"/>
    <property type="molecule type" value="Genomic_DNA"/>
</dbReference>
<dbReference type="GO" id="GO:0006400">
    <property type="term" value="P:tRNA modification"/>
    <property type="evidence" value="ECO:0007669"/>
    <property type="project" value="TreeGrafter"/>
</dbReference>
<comment type="catalytic activity">
    <reaction evidence="1">
        <text>a uridine in mRNA = a pseudouridine in mRNA</text>
        <dbReference type="Rhea" id="RHEA:56644"/>
        <dbReference type="Rhea" id="RHEA-COMP:14658"/>
        <dbReference type="Rhea" id="RHEA-COMP:14659"/>
        <dbReference type="ChEBI" id="CHEBI:65314"/>
        <dbReference type="ChEBI" id="CHEBI:65315"/>
    </reaction>
</comment>
<evidence type="ECO:0000256" key="3">
    <source>
        <dbReference type="ARBA" id="ARBA00012787"/>
    </source>
</evidence>
<accession>A0AAD5RUI6</accession>
<dbReference type="GO" id="GO:0005634">
    <property type="term" value="C:nucleus"/>
    <property type="evidence" value="ECO:0007669"/>
    <property type="project" value="TreeGrafter"/>
</dbReference>
<feature type="compositionally biased region" description="Pro residues" evidence="6">
    <location>
        <begin position="429"/>
        <end position="440"/>
    </location>
</feature>
<feature type="compositionally biased region" description="Low complexity" evidence="6">
    <location>
        <begin position="349"/>
        <end position="369"/>
    </location>
</feature>
<dbReference type="Pfam" id="PF01509">
    <property type="entry name" value="TruB_N"/>
    <property type="match status" value="1"/>
</dbReference>
<organism evidence="8 9">
    <name type="scientific">Zalerion maritima</name>
    <dbReference type="NCBI Taxonomy" id="339359"/>
    <lineage>
        <taxon>Eukaryota</taxon>
        <taxon>Fungi</taxon>
        <taxon>Dikarya</taxon>
        <taxon>Ascomycota</taxon>
        <taxon>Pezizomycotina</taxon>
        <taxon>Sordariomycetes</taxon>
        <taxon>Lulworthiomycetidae</taxon>
        <taxon>Lulworthiales</taxon>
        <taxon>Lulworthiaceae</taxon>
        <taxon>Zalerion</taxon>
    </lineage>
</organism>
<dbReference type="PANTHER" id="PTHR13767:SF2">
    <property type="entry name" value="PSEUDOURIDYLATE SYNTHASE TRUB1"/>
    <property type="match status" value="1"/>
</dbReference>
<protein>
    <recommendedName>
        <fullName evidence="3">tRNA pseudouridine(55) synthase</fullName>
        <ecNumber evidence="3">5.4.99.25</ecNumber>
    </recommendedName>
</protein>
<dbReference type="GO" id="GO:0003723">
    <property type="term" value="F:RNA binding"/>
    <property type="evidence" value="ECO:0007669"/>
    <property type="project" value="InterPro"/>
</dbReference>
<evidence type="ECO:0000256" key="5">
    <source>
        <dbReference type="ARBA" id="ARBA00023235"/>
    </source>
</evidence>